<dbReference type="InterPro" id="IPR042099">
    <property type="entry name" value="ANL_N_sf"/>
</dbReference>
<dbReference type="Pfam" id="PF00501">
    <property type="entry name" value="AMP-binding"/>
    <property type="match status" value="1"/>
</dbReference>
<dbReference type="InterPro" id="IPR000873">
    <property type="entry name" value="AMP-dep_synth/lig_dom"/>
</dbReference>
<evidence type="ECO:0000256" key="2">
    <source>
        <dbReference type="ARBA" id="ARBA00022598"/>
    </source>
</evidence>
<dbReference type="Gene3D" id="3.40.50.12780">
    <property type="entry name" value="N-terminal domain of ligase-like"/>
    <property type="match status" value="1"/>
</dbReference>
<organism evidence="5 6">
    <name type="scientific">Roseiconus lacunae</name>
    <dbReference type="NCBI Taxonomy" id="2605694"/>
    <lineage>
        <taxon>Bacteria</taxon>
        <taxon>Pseudomonadati</taxon>
        <taxon>Planctomycetota</taxon>
        <taxon>Planctomycetia</taxon>
        <taxon>Pirellulales</taxon>
        <taxon>Pirellulaceae</taxon>
        <taxon>Roseiconus</taxon>
    </lineage>
</organism>
<dbReference type="Gene3D" id="3.30.300.30">
    <property type="match status" value="1"/>
</dbReference>
<keyword evidence="2" id="KW-0436">Ligase</keyword>
<reference evidence="5 6" key="1">
    <citation type="submission" date="2023-06" db="EMBL/GenBank/DDBJ databases">
        <title>Roseiconus lacunae JC819 isolated from Gulf of Mannar region, Tamil Nadu.</title>
        <authorList>
            <person name="Pk S."/>
            <person name="Ch S."/>
            <person name="Ch V.R."/>
        </authorList>
    </citation>
    <scope>NUCLEOTIDE SEQUENCE [LARGE SCALE GENOMIC DNA]</scope>
    <source>
        <strain evidence="5 6">JC819</strain>
    </source>
</reference>
<dbReference type="InterPro" id="IPR025110">
    <property type="entry name" value="AMP-bd_C"/>
</dbReference>
<dbReference type="PANTHER" id="PTHR43201">
    <property type="entry name" value="ACYL-COA SYNTHETASE"/>
    <property type="match status" value="1"/>
</dbReference>
<evidence type="ECO:0000313" key="5">
    <source>
        <dbReference type="EMBL" id="MDM4014552.1"/>
    </source>
</evidence>
<dbReference type="InterPro" id="IPR020845">
    <property type="entry name" value="AMP-binding_CS"/>
</dbReference>
<dbReference type="InterPro" id="IPR045851">
    <property type="entry name" value="AMP-bd_C_sf"/>
</dbReference>
<comment type="similarity">
    <text evidence="1">Belongs to the ATP-dependent AMP-binding enzyme family.</text>
</comment>
<accession>A0ABT7PDJ4</accession>
<dbReference type="CDD" id="cd04433">
    <property type="entry name" value="AFD_class_I"/>
    <property type="match status" value="1"/>
</dbReference>
<gene>
    <name evidence="5" type="ORF">QTN89_03850</name>
</gene>
<proteinExistence type="inferred from homology"/>
<dbReference type="EMBL" id="JASZZN010000002">
    <property type="protein sequence ID" value="MDM4014552.1"/>
    <property type="molecule type" value="Genomic_DNA"/>
</dbReference>
<dbReference type="Proteomes" id="UP001239462">
    <property type="component" value="Unassembled WGS sequence"/>
</dbReference>
<name>A0ABT7PDJ4_9BACT</name>
<feature type="domain" description="AMP-dependent synthetase/ligase" evidence="3">
    <location>
        <begin position="83"/>
        <end position="310"/>
    </location>
</feature>
<dbReference type="PROSITE" id="PS00455">
    <property type="entry name" value="AMP_BINDING"/>
    <property type="match status" value="1"/>
</dbReference>
<evidence type="ECO:0000313" key="6">
    <source>
        <dbReference type="Proteomes" id="UP001239462"/>
    </source>
</evidence>
<evidence type="ECO:0000256" key="1">
    <source>
        <dbReference type="ARBA" id="ARBA00006432"/>
    </source>
</evidence>
<feature type="domain" description="AMP-binding enzyme C-terminal" evidence="4">
    <location>
        <begin position="399"/>
        <end position="478"/>
    </location>
</feature>
<protein>
    <submittedName>
        <fullName evidence="5">Class I adenylate-forming enzyme family protein</fullName>
    </submittedName>
</protein>
<sequence>MNRVSSLRSVLFDLPDDRPLWSTVNDEIIRVSDIKHWLTESSHAFAIARNRNVAVEAIDDRSFALSLVLLDGLANQITMLPRSVSPERKQSILKHSQSELILELPTETIDDTSGALWPLKPASFLFRCLGDGCDDHHATPSEVFTSESGNANASASTTRWIMTTSGTTGVPKLVSHTFDSLTRSCRRGDSCGETFRWGSLYSLGSFAGLQVFLQSWVAGSRLLFSDDHEGLAKQLTDFARRGCNALSATPTLWRLILMSQESASLPLRQITLGGEIVDQPLLDALQARYPGARITHIYASTEAGVGFAVNDGRAGFPISYLDACPGNVELQIDHDHHLLLRHAKFQQRYVNERADEPLSGDDGFIDSGDIVQLIDDRIQFRGRANGTINVGGLKVMPQEIELTLQAMPEVSLARVYAKKNPFSGSVVAAEIVASEEHKFPPKDLSARALRWCRTRLDRHKIPALIDVVDHIAITDTGKIVR</sequence>
<dbReference type="Pfam" id="PF13193">
    <property type="entry name" value="AMP-binding_C"/>
    <property type="match status" value="1"/>
</dbReference>
<dbReference type="SUPFAM" id="SSF56801">
    <property type="entry name" value="Acetyl-CoA synthetase-like"/>
    <property type="match status" value="1"/>
</dbReference>
<dbReference type="RefSeq" id="WP_289162259.1">
    <property type="nucleotide sequence ID" value="NZ_JASZZN010000002.1"/>
</dbReference>
<evidence type="ECO:0000259" key="3">
    <source>
        <dbReference type="Pfam" id="PF00501"/>
    </source>
</evidence>
<dbReference type="PANTHER" id="PTHR43201:SF5">
    <property type="entry name" value="MEDIUM-CHAIN ACYL-COA LIGASE ACSF2, MITOCHONDRIAL"/>
    <property type="match status" value="1"/>
</dbReference>
<keyword evidence="6" id="KW-1185">Reference proteome</keyword>
<evidence type="ECO:0000259" key="4">
    <source>
        <dbReference type="Pfam" id="PF13193"/>
    </source>
</evidence>
<comment type="caution">
    <text evidence="5">The sequence shown here is derived from an EMBL/GenBank/DDBJ whole genome shotgun (WGS) entry which is preliminary data.</text>
</comment>